<dbReference type="RefSeq" id="WP_171097106.1">
    <property type="nucleotide sequence ID" value="NZ_CP053084.1"/>
</dbReference>
<organism evidence="2 3">
    <name type="scientific">Limnobacter profundi</name>
    <dbReference type="NCBI Taxonomy" id="2732163"/>
    <lineage>
        <taxon>Bacteria</taxon>
        <taxon>Pseudomonadati</taxon>
        <taxon>Pseudomonadota</taxon>
        <taxon>Betaproteobacteria</taxon>
        <taxon>Burkholderiales</taxon>
        <taxon>Burkholderiaceae</taxon>
        <taxon>Limnobacter</taxon>
    </lineage>
</organism>
<feature type="region of interest" description="Disordered" evidence="1">
    <location>
        <begin position="1"/>
        <end position="22"/>
    </location>
</feature>
<dbReference type="EMBL" id="CP053084">
    <property type="protein sequence ID" value="QJR28345.1"/>
    <property type="molecule type" value="Genomic_DNA"/>
</dbReference>
<keyword evidence="3" id="KW-1185">Reference proteome</keyword>
<evidence type="ECO:0000313" key="2">
    <source>
        <dbReference type="EMBL" id="QJR28345.1"/>
    </source>
</evidence>
<evidence type="ECO:0000313" key="3">
    <source>
        <dbReference type="Proteomes" id="UP000501130"/>
    </source>
</evidence>
<proteinExistence type="predicted"/>
<feature type="compositionally biased region" description="Acidic residues" evidence="1">
    <location>
        <begin position="657"/>
        <end position="668"/>
    </location>
</feature>
<accession>A0ABX6N1T6</accession>
<sequence length="674" mass="73568">MATSSVDTGFVPGEGLVPNDTPVEPGNENMGSMEVDGQTYHYIKVGTRYYMFDSEASRQQFLEWASAVSGVEIDDLNSTNLFDIVKRYDFSGDWENASVQVMENGKPQQVWMVFVKAPLHEKIDTQASKDFFGGDIPYFPDGSLPYLNHRTFTFTGDPVVDGGQLAGLAGSARFLFEKNYGNKETTPVNLAALPDPIEELCKAIFGSNVTITQEHLNILKLMGLVTGDATQGVGTWALSSEGSECLSRFQDPAMKDFLPSMAMINMTQEDLLQASGASVYFSGEGYAAVPDANPPRNYNAADVEKLAGTVYGKMKDVEEPLPEGLGAKDGQQDMILKLIVSLLGLPANTTWDQLTPAQINTAVAMGLIGYDQATNTLFMTSNGATYLSSKATAPGTAPPEGTPAATQDSRLKTFWDALYIFYTMGGPQAADSAEVNNGYGIDNDRFGTMGIGIIANSDPNDQGFWDSIGLGHLSVEQRTQLKNACITMLAPENNGYLLEISRSKGLGDAEDGVFRTHQMHTWLMENHGDWQGDGGQGSDVRARDNFNNPSFTVPAEFVFDPNQLSMSAETQANLDSVCQQLFGKSFSSMTPDEKRKAIYILTTPFNLFAYTPPQYADVTGADGQTDRRVVTPGMLYTRPDFTVPGNVTADEHVPPEREEEEEEEEDTDYWYGNS</sequence>
<gene>
    <name evidence="2" type="ORF">HKT17_00810</name>
</gene>
<protein>
    <recommendedName>
        <fullName evidence="4">DUF1254 domain-containing protein</fullName>
    </recommendedName>
</protein>
<reference evidence="2 3" key="1">
    <citation type="submission" date="2020-05" db="EMBL/GenBank/DDBJ databases">
        <title>Compete genome of Limnobacter sp. SAORIC-580.</title>
        <authorList>
            <person name="Song J."/>
            <person name="Cho J.-C."/>
        </authorList>
    </citation>
    <scope>NUCLEOTIDE SEQUENCE [LARGE SCALE GENOMIC DNA]</scope>
    <source>
        <strain evidence="2 3">SAORIC-580</strain>
    </source>
</reference>
<evidence type="ECO:0000256" key="1">
    <source>
        <dbReference type="SAM" id="MobiDB-lite"/>
    </source>
</evidence>
<name>A0ABX6N1T6_9BURK</name>
<evidence type="ECO:0008006" key="4">
    <source>
        <dbReference type="Google" id="ProtNLM"/>
    </source>
</evidence>
<feature type="region of interest" description="Disordered" evidence="1">
    <location>
        <begin position="640"/>
        <end position="674"/>
    </location>
</feature>
<dbReference type="Proteomes" id="UP000501130">
    <property type="component" value="Chromosome"/>
</dbReference>